<comment type="caution">
    <text evidence="1">The sequence shown here is derived from an EMBL/GenBank/DDBJ whole genome shotgun (WGS) entry which is preliminary data.</text>
</comment>
<protein>
    <submittedName>
        <fullName evidence="1">Nonribosomal peptide synthetase chry1</fullName>
    </submittedName>
</protein>
<accession>A0ABR3KMA8</accession>
<reference evidence="1 2" key="1">
    <citation type="submission" date="2024-07" db="EMBL/GenBank/DDBJ databases">
        <title>Enhanced genomic and transcriptomic resources for Trichinella pseudospiralis and T. spiralis underpin the discovery of pronounced molecular differences between stages and species.</title>
        <authorList>
            <person name="Pasi K.K."/>
            <person name="La Rosa G."/>
            <person name="Gomez-Morales M.A."/>
            <person name="Tosini F."/>
            <person name="Sumanam S."/>
            <person name="Young N.D."/>
            <person name="Chang B.C."/>
            <person name="Robin G.B."/>
        </authorList>
    </citation>
    <scope>NUCLEOTIDE SEQUENCE [LARGE SCALE GENOMIC DNA]</scope>
    <source>
        <strain evidence="1">ISS534</strain>
    </source>
</reference>
<keyword evidence="2" id="KW-1185">Reference proteome</keyword>
<organism evidence="1 2">
    <name type="scientific">Trichinella spiralis</name>
    <name type="common">Trichina worm</name>
    <dbReference type="NCBI Taxonomy" id="6334"/>
    <lineage>
        <taxon>Eukaryota</taxon>
        <taxon>Metazoa</taxon>
        <taxon>Ecdysozoa</taxon>
        <taxon>Nematoda</taxon>
        <taxon>Enoplea</taxon>
        <taxon>Dorylaimia</taxon>
        <taxon>Trichinellida</taxon>
        <taxon>Trichinellidae</taxon>
        <taxon>Trichinella</taxon>
    </lineage>
</organism>
<dbReference type="Proteomes" id="UP001558632">
    <property type="component" value="Unassembled WGS sequence"/>
</dbReference>
<proteinExistence type="predicted"/>
<gene>
    <name evidence="1" type="ORF">TSPI_02815</name>
</gene>
<name>A0ABR3KMA8_TRISP</name>
<evidence type="ECO:0000313" key="1">
    <source>
        <dbReference type="EMBL" id="KAL1241039.1"/>
    </source>
</evidence>
<evidence type="ECO:0000313" key="2">
    <source>
        <dbReference type="Proteomes" id="UP001558632"/>
    </source>
</evidence>
<dbReference type="EMBL" id="JBEUSY010000254">
    <property type="protein sequence ID" value="KAL1241039.1"/>
    <property type="molecule type" value="Genomic_DNA"/>
</dbReference>
<sequence>MIYEMVLCRKSLLENIERCQSRSKKVEDFIALFKSTFEIIFYLTTLHSVCQRVPILIEANLLQTTPILFDSYSS</sequence>